<dbReference type="Gene3D" id="3.90.50.10">
    <property type="entry name" value="Photosynthetic Reaction Center, subunit H, domain 2"/>
    <property type="match status" value="1"/>
</dbReference>
<dbReference type="SUPFAM" id="SSF50346">
    <property type="entry name" value="PRC-barrel domain"/>
    <property type="match status" value="1"/>
</dbReference>
<evidence type="ECO:0000313" key="1">
    <source>
        <dbReference type="EMBL" id="GHI13907.1"/>
    </source>
</evidence>
<reference evidence="2" key="1">
    <citation type="submission" date="2020-09" db="EMBL/GenBank/DDBJ databases">
        <title>Whole genome shotgun sequence of Streptomyces cinnamonensis NBRC 15873.</title>
        <authorList>
            <person name="Komaki H."/>
            <person name="Tamura T."/>
        </authorList>
    </citation>
    <scope>NUCLEOTIDE SEQUENCE [LARGE SCALE GENOMIC DNA]</scope>
    <source>
        <strain evidence="2">NBRC 15873</strain>
    </source>
</reference>
<accession>A0ABQ3NMC3</accession>
<sequence length="141" mass="15984">MPLPSGYRGGRRHRHTYGYREARAVTEKDIWGYREDAGHDSGIDLVGYKVEATDGHIGKVDKHSADFRSSHIVVDTGVWIFGKHVLLPAGTIERIDTAEEKVYLGLTKEQIKNAPDYDEAKYAGEPNFMDRFGHYYGQSHM</sequence>
<name>A0ABQ3NMC3_STRVG</name>
<evidence type="ECO:0008006" key="3">
    <source>
        <dbReference type="Google" id="ProtNLM"/>
    </source>
</evidence>
<dbReference type="EMBL" id="BNDV01000008">
    <property type="protein sequence ID" value="GHI13907.1"/>
    <property type="molecule type" value="Genomic_DNA"/>
</dbReference>
<keyword evidence="2" id="KW-1185">Reference proteome</keyword>
<comment type="caution">
    <text evidence="1">The sequence shown here is derived from an EMBL/GenBank/DDBJ whole genome shotgun (WGS) entry which is preliminary data.</text>
</comment>
<organism evidence="1 2">
    <name type="scientific">Streptomyces virginiae</name>
    <name type="common">Streptomyces cinnamonensis</name>
    <dbReference type="NCBI Taxonomy" id="1961"/>
    <lineage>
        <taxon>Bacteria</taxon>
        <taxon>Bacillati</taxon>
        <taxon>Actinomycetota</taxon>
        <taxon>Actinomycetes</taxon>
        <taxon>Kitasatosporales</taxon>
        <taxon>Streptomycetaceae</taxon>
        <taxon>Streptomyces</taxon>
    </lineage>
</organism>
<dbReference type="InterPro" id="IPR014747">
    <property type="entry name" value="Bac_photo_RC_H_C"/>
</dbReference>
<gene>
    <name evidence="1" type="ORF">Scinn_33700</name>
</gene>
<dbReference type="Proteomes" id="UP000660554">
    <property type="component" value="Unassembled WGS sequence"/>
</dbReference>
<proteinExistence type="predicted"/>
<dbReference type="InterPro" id="IPR011033">
    <property type="entry name" value="PRC_barrel-like_sf"/>
</dbReference>
<evidence type="ECO:0000313" key="2">
    <source>
        <dbReference type="Proteomes" id="UP000660554"/>
    </source>
</evidence>
<protein>
    <recommendedName>
        <fullName evidence="3">PRC domain containing protein</fullName>
    </recommendedName>
</protein>